<dbReference type="RefSeq" id="WP_106988112.1">
    <property type="nucleotide sequence ID" value="NZ_DAWBWI010000367.1"/>
</dbReference>
<dbReference type="GO" id="GO:0005524">
    <property type="term" value="F:ATP binding"/>
    <property type="evidence" value="ECO:0007669"/>
    <property type="project" value="TreeGrafter"/>
</dbReference>
<dbReference type="Pfam" id="PF00543">
    <property type="entry name" value="P-II"/>
    <property type="match status" value="1"/>
</dbReference>
<reference evidence="4" key="2">
    <citation type="journal article" date="2019" name="Int. J. Syst. Evol. Microbiol.">
        <title>Faecalibacillus intestinalis gen. nov., sp. nov. and Faecalibacillus faecis sp. nov., isolated from human faeces.</title>
        <authorList>
            <person name="Seo B."/>
            <person name="Jeon K."/>
            <person name="Baek I."/>
            <person name="Lee Y.M."/>
            <person name="Baek K."/>
            <person name="Ko G."/>
        </authorList>
    </citation>
    <scope>NUCLEOTIDE SEQUENCE</scope>
    <source>
        <strain evidence="4">SNUG30370</strain>
    </source>
</reference>
<dbReference type="Gene3D" id="3.30.70.120">
    <property type="match status" value="1"/>
</dbReference>
<keyword evidence="1" id="KW-0597">Phosphoprotein</keyword>
<dbReference type="PROSITE" id="PS51343">
    <property type="entry name" value="PII_GLNB_DOM"/>
    <property type="match status" value="1"/>
</dbReference>
<dbReference type="EMBL" id="PYLP01000008">
    <property type="protein sequence ID" value="PST40242.1"/>
    <property type="molecule type" value="Genomic_DNA"/>
</dbReference>
<dbReference type="InterPro" id="IPR002187">
    <property type="entry name" value="N-reg_PII"/>
</dbReference>
<dbReference type="InterPro" id="IPR017918">
    <property type="entry name" value="N-reg_PII_CS"/>
</dbReference>
<feature type="modified residue" description="O-UMP-tyrosine" evidence="1">
    <location>
        <position position="51"/>
    </location>
</feature>
<organism evidence="4 5">
    <name type="scientific">Faecalibacillus faecis</name>
    <dbReference type="NCBI Taxonomy" id="1982628"/>
    <lineage>
        <taxon>Bacteria</taxon>
        <taxon>Bacillati</taxon>
        <taxon>Bacillota</taxon>
        <taxon>Erysipelotrichia</taxon>
        <taxon>Erysipelotrichales</taxon>
        <taxon>Coprobacillaceae</taxon>
        <taxon>Faecalibacillus</taxon>
    </lineage>
</organism>
<dbReference type="PRINTS" id="PR00340">
    <property type="entry name" value="PIIGLNB"/>
</dbReference>
<evidence type="ECO:0000313" key="5">
    <source>
        <dbReference type="Proteomes" id="UP000241201"/>
    </source>
</evidence>
<comment type="similarity">
    <text evidence="2">Belongs to the P(II) protein family.</text>
</comment>
<dbReference type="InterPro" id="IPR011322">
    <property type="entry name" value="N-reg_PII-like_a/b"/>
</dbReference>
<dbReference type="SUPFAM" id="SSF54913">
    <property type="entry name" value="GlnB-like"/>
    <property type="match status" value="1"/>
</dbReference>
<proteinExistence type="inferred from homology"/>
<evidence type="ECO:0000313" key="3">
    <source>
        <dbReference type="EMBL" id="MCB8610902.1"/>
    </source>
</evidence>
<reference evidence="3" key="3">
    <citation type="submission" date="2021-10" db="EMBL/GenBank/DDBJ databases">
        <title>Collection of gut derived symbiotic bacterial strains cultured from healthy donors.</title>
        <authorList>
            <person name="Lin H."/>
            <person name="Littmann E."/>
            <person name="Kohout C."/>
            <person name="Pamer E.G."/>
        </authorList>
    </citation>
    <scope>NUCLEOTIDE SEQUENCE</scope>
    <source>
        <strain evidence="3">DFI.4.48</strain>
    </source>
</reference>
<evidence type="ECO:0000313" key="4">
    <source>
        <dbReference type="EMBL" id="PST40242.1"/>
    </source>
</evidence>
<dbReference type="SMART" id="SM00938">
    <property type="entry name" value="P-II"/>
    <property type="match status" value="1"/>
</dbReference>
<dbReference type="EMBL" id="JAJDKZ010000029">
    <property type="protein sequence ID" value="MCB8610902.1"/>
    <property type="molecule type" value="Genomic_DNA"/>
</dbReference>
<keyword evidence="5" id="KW-1185">Reference proteome</keyword>
<evidence type="ECO:0000256" key="1">
    <source>
        <dbReference type="PIRSR" id="PIRSR602187-50"/>
    </source>
</evidence>
<dbReference type="Proteomes" id="UP001198439">
    <property type="component" value="Unassembled WGS sequence"/>
</dbReference>
<dbReference type="GO" id="GO:0005829">
    <property type="term" value="C:cytosol"/>
    <property type="evidence" value="ECO:0007669"/>
    <property type="project" value="TreeGrafter"/>
</dbReference>
<reference evidence="5" key="1">
    <citation type="submission" date="2018-03" db="EMBL/GenBank/DDBJ databases">
        <title>Lachnoclostridium SNUG30370 gen.nov., sp.nov., isolated from human faeces.</title>
        <authorList>
            <person name="Seo B."/>
            <person name="Jeon K."/>
            <person name="Ko G."/>
        </authorList>
    </citation>
    <scope>NUCLEOTIDE SEQUENCE [LARGE SCALE GENOMIC DNA]</scope>
    <source>
        <strain evidence="5">SNUG30370</strain>
    </source>
</reference>
<dbReference type="GO" id="GO:0030234">
    <property type="term" value="F:enzyme regulator activity"/>
    <property type="evidence" value="ECO:0007669"/>
    <property type="project" value="InterPro"/>
</dbReference>
<comment type="caution">
    <text evidence="4">The sequence shown here is derived from an EMBL/GenBank/DDBJ whole genome shotgun (WGS) entry which is preliminary data.</text>
</comment>
<dbReference type="GeneID" id="77471022"/>
<accession>A0A2T3FYA6</accession>
<sequence>MKKLEIIIRPEKLEDLKDILTVSGVTGMMISNIMGFGNQMGYTHQYRGVTYSVNLVSKLRVETVVKDEIVQEIIDKVTKTLSSGNVGDGKIFVYPVEEAIRIRTGETGENAL</sequence>
<dbReference type="Proteomes" id="UP000241201">
    <property type="component" value="Unassembled WGS sequence"/>
</dbReference>
<dbReference type="InterPro" id="IPR015867">
    <property type="entry name" value="N-reg_PII/ATP_PRibTrfase_C"/>
</dbReference>
<protein>
    <submittedName>
        <fullName evidence="3">P-II family nitrogen regulator</fullName>
    </submittedName>
    <submittedName>
        <fullName evidence="4">Transcriptional regulator</fullName>
    </submittedName>
</protein>
<name>A0A2T3FYA6_9FIRM</name>
<dbReference type="AlphaFoldDB" id="A0A2T3FYA6"/>
<gene>
    <name evidence="4" type="ORF">C7U55_07965</name>
    <name evidence="3" type="ORF">LJD69_09880</name>
</gene>
<dbReference type="GO" id="GO:0006808">
    <property type="term" value="P:regulation of nitrogen utilization"/>
    <property type="evidence" value="ECO:0007669"/>
    <property type="project" value="InterPro"/>
</dbReference>
<evidence type="ECO:0000256" key="2">
    <source>
        <dbReference type="RuleBase" id="RU003936"/>
    </source>
</evidence>
<dbReference type="PANTHER" id="PTHR30115:SF11">
    <property type="entry name" value="NITROGEN REGULATORY PROTEIN P-II HOMOLOG"/>
    <property type="match status" value="1"/>
</dbReference>
<dbReference type="PROSITE" id="PS00638">
    <property type="entry name" value="PII_GLNB_CTER"/>
    <property type="match status" value="1"/>
</dbReference>
<dbReference type="PANTHER" id="PTHR30115">
    <property type="entry name" value="NITROGEN REGULATORY PROTEIN P-II"/>
    <property type="match status" value="1"/>
</dbReference>